<evidence type="ECO:0000256" key="5">
    <source>
        <dbReference type="ARBA" id="ARBA00023136"/>
    </source>
</evidence>
<gene>
    <name evidence="8" type="ORF">N4261_06970</name>
</gene>
<organism evidence="8 9">
    <name type="scientific">Roseateles amylovorans</name>
    <dbReference type="NCBI Taxonomy" id="2978473"/>
    <lineage>
        <taxon>Bacteria</taxon>
        <taxon>Pseudomonadati</taxon>
        <taxon>Pseudomonadota</taxon>
        <taxon>Betaproteobacteria</taxon>
        <taxon>Burkholderiales</taxon>
        <taxon>Sphaerotilaceae</taxon>
        <taxon>Roseateles</taxon>
    </lineage>
</organism>
<dbReference type="Pfam" id="PF06271">
    <property type="entry name" value="RDD"/>
    <property type="match status" value="1"/>
</dbReference>
<dbReference type="PANTHER" id="PTHR36115:SF6">
    <property type="entry name" value="PROLINE-RICH ANTIGEN HOMOLOG"/>
    <property type="match status" value="1"/>
</dbReference>
<feature type="transmembrane region" description="Helical" evidence="6">
    <location>
        <begin position="30"/>
        <end position="51"/>
    </location>
</feature>
<evidence type="ECO:0000256" key="1">
    <source>
        <dbReference type="ARBA" id="ARBA00004651"/>
    </source>
</evidence>
<comment type="subcellular location">
    <subcellularLocation>
        <location evidence="1">Cell membrane</location>
        <topology evidence="1">Multi-pass membrane protein</topology>
    </subcellularLocation>
</comment>
<proteinExistence type="predicted"/>
<keyword evidence="9" id="KW-1185">Reference proteome</keyword>
<dbReference type="InterPro" id="IPR010432">
    <property type="entry name" value="RDD"/>
</dbReference>
<evidence type="ECO:0000256" key="2">
    <source>
        <dbReference type="ARBA" id="ARBA00022475"/>
    </source>
</evidence>
<feature type="domain" description="RDD" evidence="7">
    <location>
        <begin position="27"/>
        <end position="163"/>
    </location>
</feature>
<dbReference type="Proteomes" id="UP001064933">
    <property type="component" value="Chromosome"/>
</dbReference>
<evidence type="ECO:0000256" key="3">
    <source>
        <dbReference type="ARBA" id="ARBA00022692"/>
    </source>
</evidence>
<sequence>MSNTVDERFAAPQAHVADIASGDVALAGRWIRLLAAILDGLIIGGAAWLVGMIPGIESRWADQTAQAGFTGFNPYALVIGGSLFLLIQSWPLLTRGQTIGKMICGLRIVRSDGGKPDPWRLLGLRYGLGFVMNTNVTVSTIYGLIDGLLIFRSSRQCLHDTLADTKVIKL</sequence>
<evidence type="ECO:0000313" key="8">
    <source>
        <dbReference type="EMBL" id="UXH79649.1"/>
    </source>
</evidence>
<keyword evidence="4 6" id="KW-1133">Transmembrane helix</keyword>
<dbReference type="EMBL" id="CP104562">
    <property type="protein sequence ID" value="UXH79649.1"/>
    <property type="molecule type" value="Genomic_DNA"/>
</dbReference>
<accession>A0ABY6B349</accession>
<dbReference type="InterPro" id="IPR051791">
    <property type="entry name" value="Pra-immunoreactive"/>
</dbReference>
<evidence type="ECO:0000256" key="4">
    <source>
        <dbReference type="ARBA" id="ARBA00022989"/>
    </source>
</evidence>
<evidence type="ECO:0000259" key="7">
    <source>
        <dbReference type="Pfam" id="PF06271"/>
    </source>
</evidence>
<dbReference type="RefSeq" id="WP_261759469.1">
    <property type="nucleotide sequence ID" value="NZ_CP104562.2"/>
</dbReference>
<dbReference type="PANTHER" id="PTHR36115">
    <property type="entry name" value="PROLINE-RICH ANTIGEN HOMOLOG-RELATED"/>
    <property type="match status" value="1"/>
</dbReference>
<keyword evidence="3 6" id="KW-0812">Transmembrane</keyword>
<name>A0ABY6B349_9BURK</name>
<protein>
    <submittedName>
        <fullName evidence="8">RDD family protein</fullName>
    </submittedName>
</protein>
<keyword evidence="2" id="KW-1003">Cell membrane</keyword>
<evidence type="ECO:0000256" key="6">
    <source>
        <dbReference type="SAM" id="Phobius"/>
    </source>
</evidence>
<evidence type="ECO:0000313" key="9">
    <source>
        <dbReference type="Proteomes" id="UP001064933"/>
    </source>
</evidence>
<keyword evidence="5 6" id="KW-0472">Membrane</keyword>
<feature type="transmembrane region" description="Helical" evidence="6">
    <location>
        <begin position="72"/>
        <end position="93"/>
    </location>
</feature>
<reference evidence="8" key="1">
    <citation type="submission" date="2022-10" db="EMBL/GenBank/DDBJ databases">
        <title>Characterization and whole genome sequencing of a new Roseateles species, isolated from fresh water.</title>
        <authorList>
            <person name="Guliayeva D.Y."/>
            <person name="Akhremchuk A.E."/>
            <person name="Sikolenko M.A."/>
            <person name="Valentovich L.N."/>
            <person name="Sidarenka A.V."/>
        </authorList>
    </citation>
    <scope>NUCLEOTIDE SEQUENCE</scope>
    <source>
        <strain evidence="8">BIM B-1768</strain>
    </source>
</reference>